<sequence>MCSPDDLVFHKSTYSAGASECVEVAEFARGAAVRDSRTSTEGSLVFPVGEWQAFLRGARSGLL</sequence>
<protein>
    <submittedName>
        <fullName evidence="2">Uncharacterized protein DUF397</fullName>
    </submittedName>
</protein>
<dbReference type="Pfam" id="PF04149">
    <property type="entry name" value="DUF397"/>
    <property type="match status" value="1"/>
</dbReference>
<dbReference type="EMBL" id="VFQC01000001">
    <property type="protein sequence ID" value="TQN30701.1"/>
    <property type="molecule type" value="Genomic_DNA"/>
</dbReference>
<organism evidence="2 3">
    <name type="scientific">Haloactinospora alba</name>
    <dbReference type="NCBI Taxonomy" id="405555"/>
    <lineage>
        <taxon>Bacteria</taxon>
        <taxon>Bacillati</taxon>
        <taxon>Actinomycetota</taxon>
        <taxon>Actinomycetes</taxon>
        <taxon>Streptosporangiales</taxon>
        <taxon>Nocardiopsidaceae</taxon>
        <taxon>Haloactinospora</taxon>
    </lineage>
</organism>
<name>A0A543NFY3_9ACTN</name>
<evidence type="ECO:0000259" key="1">
    <source>
        <dbReference type="Pfam" id="PF04149"/>
    </source>
</evidence>
<proteinExistence type="predicted"/>
<dbReference type="AlphaFoldDB" id="A0A543NFY3"/>
<dbReference type="InterPro" id="IPR007278">
    <property type="entry name" value="DUF397"/>
</dbReference>
<dbReference type="RefSeq" id="WP_141921921.1">
    <property type="nucleotide sequence ID" value="NZ_VFQC01000001.1"/>
</dbReference>
<feature type="domain" description="DUF397" evidence="1">
    <location>
        <begin position="8"/>
        <end position="59"/>
    </location>
</feature>
<keyword evidence="3" id="KW-1185">Reference proteome</keyword>
<dbReference type="Proteomes" id="UP000317422">
    <property type="component" value="Unassembled WGS sequence"/>
</dbReference>
<gene>
    <name evidence="2" type="ORF">FHX37_0583</name>
</gene>
<evidence type="ECO:0000313" key="3">
    <source>
        <dbReference type="Proteomes" id="UP000317422"/>
    </source>
</evidence>
<evidence type="ECO:0000313" key="2">
    <source>
        <dbReference type="EMBL" id="TQN30701.1"/>
    </source>
</evidence>
<accession>A0A543NFY3</accession>
<dbReference type="OrthoDB" id="3698041at2"/>
<reference evidence="2 3" key="1">
    <citation type="submission" date="2019-06" db="EMBL/GenBank/DDBJ databases">
        <title>Sequencing the genomes of 1000 actinobacteria strains.</title>
        <authorList>
            <person name="Klenk H.-P."/>
        </authorList>
    </citation>
    <scope>NUCLEOTIDE SEQUENCE [LARGE SCALE GENOMIC DNA]</scope>
    <source>
        <strain evidence="2 3">DSM 45015</strain>
    </source>
</reference>
<comment type="caution">
    <text evidence="2">The sequence shown here is derived from an EMBL/GenBank/DDBJ whole genome shotgun (WGS) entry which is preliminary data.</text>
</comment>